<gene>
    <name evidence="2" type="ORF">LTRI10_LOCUS53197</name>
</gene>
<dbReference type="Proteomes" id="UP001497516">
    <property type="component" value="Chromosome 9"/>
</dbReference>
<evidence type="ECO:0000313" key="2">
    <source>
        <dbReference type="EMBL" id="CAL1414007.1"/>
    </source>
</evidence>
<proteinExistence type="predicted"/>
<accession>A0AAV2GUP4</accession>
<sequence length="260" mass="29428">MPSFSLTSERHFIDALDVSDAISVCEMKREWEDYFTMSDWFHSIVSYILTPAPRPPPSGEVHELIVYGVSIRGAKLLELAKDLHRYQCRVNRDGFCYMLRRERGTYHRLNDLFPWSKYGVQPAAVTIWNRIDLASHETVVDHEAMFEAAAENKNHHSTNAIINNNGSSQDDEVMTTMKVKLAEKEAEAESWKKLANEKAEKLKKVEGELFARKKQNDALRVSVGSLVESVGNLNVVLQQDLFCGLLSDAVAEEAGGRELL</sequence>
<feature type="coiled-coil region" evidence="1">
    <location>
        <begin position="181"/>
        <end position="208"/>
    </location>
</feature>
<evidence type="ECO:0000256" key="1">
    <source>
        <dbReference type="SAM" id="Coils"/>
    </source>
</evidence>
<keyword evidence="1" id="KW-0175">Coiled coil</keyword>
<evidence type="ECO:0008006" key="4">
    <source>
        <dbReference type="Google" id="ProtNLM"/>
    </source>
</evidence>
<dbReference type="AlphaFoldDB" id="A0AAV2GUP4"/>
<protein>
    <recommendedName>
        <fullName evidence="4">Transposase (Putative), gypsy type</fullName>
    </recommendedName>
</protein>
<name>A0AAV2GUP4_9ROSI</name>
<reference evidence="2 3" key="1">
    <citation type="submission" date="2024-04" db="EMBL/GenBank/DDBJ databases">
        <authorList>
            <person name="Fracassetti M."/>
        </authorList>
    </citation>
    <scope>NUCLEOTIDE SEQUENCE [LARGE SCALE GENOMIC DNA]</scope>
</reference>
<organism evidence="2 3">
    <name type="scientific">Linum trigynum</name>
    <dbReference type="NCBI Taxonomy" id="586398"/>
    <lineage>
        <taxon>Eukaryota</taxon>
        <taxon>Viridiplantae</taxon>
        <taxon>Streptophyta</taxon>
        <taxon>Embryophyta</taxon>
        <taxon>Tracheophyta</taxon>
        <taxon>Spermatophyta</taxon>
        <taxon>Magnoliopsida</taxon>
        <taxon>eudicotyledons</taxon>
        <taxon>Gunneridae</taxon>
        <taxon>Pentapetalae</taxon>
        <taxon>rosids</taxon>
        <taxon>fabids</taxon>
        <taxon>Malpighiales</taxon>
        <taxon>Linaceae</taxon>
        <taxon>Linum</taxon>
    </lineage>
</organism>
<evidence type="ECO:0000313" key="3">
    <source>
        <dbReference type="Proteomes" id="UP001497516"/>
    </source>
</evidence>
<dbReference type="EMBL" id="OZ034822">
    <property type="protein sequence ID" value="CAL1414007.1"/>
    <property type="molecule type" value="Genomic_DNA"/>
</dbReference>
<keyword evidence="3" id="KW-1185">Reference proteome</keyword>